<organism evidence="2 3">
    <name type="scientific">Akkermansia muciniphila</name>
    <dbReference type="NCBI Taxonomy" id="239935"/>
    <lineage>
        <taxon>Bacteria</taxon>
        <taxon>Pseudomonadati</taxon>
        <taxon>Verrucomicrobiota</taxon>
        <taxon>Verrucomicrobiia</taxon>
        <taxon>Verrucomicrobiales</taxon>
        <taxon>Akkermansiaceae</taxon>
        <taxon>Akkermansia</taxon>
    </lineage>
</organism>
<dbReference type="RefSeq" id="WP_102736184.1">
    <property type="nucleotide sequence ID" value="NZ_PJKN01000008.1"/>
</dbReference>
<evidence type="ECO:0000313" key="3">
    <source>
        <dbReference type="Proteomes" id="UP000235914"/>
    </source>
</evidence>
<feature type="compositionally biased region" description="Polar residues" evidence="1">
    <location>
        <begin position="1"/>
        <end position="13"/>
    </location>
</feature>
<evidence type="ECO:0000256" key="1">
    <source>
        <dbReference type="SAM" id="MobiDB-lite"/>
    </source>
</evidence>
<dbReference type="AlphaFoldDB" id="A0AAP8NJD3"/>
<sequence>MDNTEENNTQTCTPDEACNNPAAAQSPNEDKMDKSFADLVEKLRDVANDIEKALNELPKPASYMMCSIAAMSAHAKIGLVLEDLLKLAKEKKDEANPSVSVHVVNIG</sequence>
<dbReference type="Proteomes" id="UP000235914">
    <property type="component" value="Unassembled WGS sequence"/>
</dbReference>
<accession>A0AAP8NJD3</accession>
<protein>
    <submittedName>
        <fullName evidence="2">Uncharacterized protein</fullName>
    </submittedName>
</protein>
<feature type="region of interest" description="Disordered" evidence="1">
    <location>
        <begin position="1"/>
        <end position="31"/>
    </location>
</feature>
<proteinExistence type="predicted"/>
<gene>
    <name evidence="2" type="ORF">CXU09_11815</name>
</gene>
<reference evidence="2 3" key="1">
    <citation type="journal article" date="2017" name="BMC Genomics">
        <title>Genome sequencing of 39 Akkermansia muciniphila isolates reveals its population structure, genomic and functional diverisity, and global distribution in mammalian gut microbiotas.</title>
        <authorList>
            <person name="Guo X."/>
            <person name="Li S."/>
            <person name="Zhang J."/>
            <person name="Wu F."/>
            <person name="Li X."/>
            <person name="Wu D."/>
            <person name="Zhang M."/>
            <person name="Ou Z."/>
            <person name="Jie Z."/>
            <person name="Yan Q."/>
            <person name="Li P."/>
            <person name="Yi J."/>
            <person name="Peng Y."/>
        </authorList>
    </citation>
    <scope>NUCLEOTIDE SEQUENCE [LARGE SCALE GENOMIC DNA]</scope>
    <source>
        <strain evidence="2 3">GP43</strain>
    </source>
</reference>
<name>A0AAP8NJD3_9BACT</name>
<dbReference type="EMBL" id="PJKN01000008">
    <property type="protein sequence ID" value="PNC53374.1"/>
    <property type="molecule type" value="Genomic_DNA"/>
</dbReference>
<comment type="caution">
    <text evidence="2">The sequence shown here is derived from an EMBL/GenBank/DDBJ whole genome shotgun (WGS) entry which is preliminary data.</text>
</comment>
<evidence type="ECO:0000313" key="2">
    <source>
        <dbReference type="EMBL" id="PNC53374.1"/>
    </source>
</evidence>